<dbReference type="EMBL" id="JAUIZM010000005">
    <property type="protein sequence ID" value="KAK1382043.1"/>
    <property type="molecule type" value="Genomic_DNA"/>
</dbReference>
<comment type="caution">
    <text evidence="1">The sequence shown here is derived from an EMBL/GenBank/DDBJ whole genome shotgun (WGS) entry which is preliminary data.</text>
</comment>
<dbReference type="InterPro" id="IPR036758">
    <property type="entry name" value="At5g01610-like"/>
</dbReference>
<dbReference type="PANTHER" id="PTHR31676:SF7">
    <property type="entry name" value="DUF538 DOMAIN-CONTAINING PROTEIN"/>
    <property type="match status" value="1"/>
</dbReference>
<dbReference type="AlphaFoldDB" id="A0AAD8IBA8"/>
<organism evidence="1 2">
    <name type="scientific">Heracleum sosnowskyi</name>
    <dbReference type="NCBI Taxonomy" id="360622"/>
    <lineage>
        <taxon>Eukaryota</taxon>
        <taxon>Viridiplantae</taxon>
        <taxon>Streptophyta</taxon>
        <taxon>Embryophyta</taxon>
        <taxon>Tracheophyta</taxon>
        <taxon>Spermatophyta</taxon>
        <taxon>Magnoliopsida</taxon>
        <taxon>eudicotyledons</taxon>
        <taxon>Gunneridae</taxon>
        <taxon>Pentapetalae</taxon>
        <taxon>asterids</taxon>
        <taxon>campanulids</taxon>
        <taxon>Apiales</taxon>
        <taxon>Apiaceae</taxon>
        <taxon>Apioideae</taxon>
        <taxon>apioid superclade</taxon>
        <taxon>Tordylieae</taxon>
        <taxon>Tordyliinae</taxon>
        <taxon>Heracleum</taxon>
    </lineage>
</organism>
<proteinExistence type="predicted"/>
<evidence type="ECO:0000313" key="1">
    <source>
        <dbReference type="EMBL" id="KAK1382043.1"/>
    </source>
</evidence>
<dbReference type="Pfam" id="PF04398">
    <property type="entry name" value="DUF538"/>
    <property type="match status" value="1"/>
</dbReference>
<dbReference type="Proteomes" id="UP001237642">
    <property type="component" value="Unassembled WGS sequence"/>
</dbReference>
<dbReference type="InterPro" id="IPR007493">
    <property type="entry name" value="DUF538"/>
</dbReference>
<dbReference type="Gene3D" id="2.30.240.10">
    <property type="entry name" value="At5g01610-like"/>
    <property type="match status" value="1"/>
</dbReference>
<evidence type="ECO:0000313" key="2">
    <source>
        <dbReference type="Proteomes" id="UP001237642"/>
    </source>
</evidence>
<reference evidence="1" key="1">
    <citation type="submission" date="2023-02" db="EMBL/GenBank/DDBJ databases">
        <title>Genome of toxic invasive species Heracleum sosnowskyi carries increased number of genes despite the absence of recent whole-genome duplications.</title>
        <authorList>
            <person name="Schelkunov M."/>
            <person name="Shtratnikova V."/>
            <person name="Makarenko M."/>
            <person name="Klepikova A."/>
            <person name="Omelchenko D."/>
            <person name="Novikova G."/>
            <person name="Obukhova E."/>
            <person name="Bogdanov V."/>
            <person name="Penin A."/>
            <person name="Logacheva M."/>
        </authorList>
    </citation>
    <scope>NUCLEOTIDE SEQUENCE</scope>
    <source>
        <strain evidence="1">Hsosn_3</strain>
        <tissue evidence="1">Leaf</tissue>
    </source>
</reference>
<protein>
    <submittedName>
        <fullName evidence="1">DUF538 domain-containing protein</fullName>
    </submittedName>
</protein>
<dbReference type="PANTHER" id="PTHR31676">
    <property type="entry name" value="T31J12.3 PROTEIN-RELATED"/>
    <property type="match status" value="1"/>
</dbReference>
<reference evidence="1" key="2">
    <citation type="submission" date="2023-05" db="EMBL/GenBank/DDBJ databases">
        <authorList>
            <person name="Schelkunov M.I."/>
        </authorList>
    </citation>
    <scope>NUCLEOTIDE SEQUENCE</scope>
    <source>
        <strain evidence="1">Hsosn_3</strain>
        <tissue evidence="1">Leaf</tissue>
    </source>
</reference>
<accession>A0AAD8IBA8</accession>
<name>A0AAD8IBA8_9APIA</name>
<sequence>MTSQLIQNHRENAEIITDEALCKKKSKELLQSLNLPKGLLPLNDIVEVGHNHATGFVWLKQKKKKEHLFRAIGRKTSYDTEVTAFVENRRMMKLTGVKTKELFIWVTLSDIRIDDPNSGKITFGTPTGISRSFPVTAFEEEEE</sequence>
<dbReference type="SUPFAM" id="SSF141562">
    <property type="entry name" value="At5g01610-like"/>
    <property type="match status" value="1"/>
</dbReference>
<keyword evidence="2" id="KW-1185">Reference proteome</keyword>
<gene>
    <name evidence="1" type="ORF">POM88_019778</name>
</gene>